<comment type="caution">
    <text evidence="2">The sequence shown here is derived from an EMBL/GenBank/DDBJ whole genome shotgun (WGS) entry which is preliminary data.</text>
</comment>
<evidence type="ECO:0000259" key="1">
    <source>
        <dbReference type="Pfam" id="PF03372"/>
    </source>
</evidence>
<proteinExistence type="predicted"/>
<evidence type="ECO:0000313" key="2">
    <source>
        <dbReference type="EMBL" id="KAA6329377.1"/>
    </source>
</evidence>
<dbReference type="InterPro" id="IPR036691">
    <property type="entry name" value="Endo/exonu/phosph_ase_sf"/>
</dbReference>
<feature type="domain" description="Endonuclease/exonuclease/phosphatase" evidence="1">
    <location>
        <begin position="29"/>
        <end position="271"/>
    </location>
</feature>
<dbReference type="CDD" id="cd09083">
    <property type="entry name" value="EEP-1"/>
    <property type="match status" value="1"/>
</dbReference>
<dbReference type="SUPFAM" id="SSF56219">
    <property type="entry name" value="DNase I-like"/>
    <property type="match status" value="1"/>
</dbReference>
<name>A0A5J4R5E0_9ZZZZ</name>
<protein>
    <recommendedName>
        <fullName evidence="1">Endonuclease/exonuclease/phosphatase domain-containing protein</fullName>
    </recommendedName>
</protein>
<dbReference type="GO" id="GO:0000175">
    <property type="term" value="F:3'-5'-RNA exonuclease activity"/>
    <property type="evidence" value="ECO:0007669"/>
    <property type="project" value="TreeGrafter"/>
</dbReference>
<sequence length="280" mass="32112">MKKVWIVVYLSTLFFGWIHAEERNSLNIATFNLRMDTPSDGENSWSHGKEMVQGLIQFHDFDIFGTQEGFIHQIKDILQVKAYDYVGVGRDDGKEAGEHSAIFYKKNRFTVLDKGNYWLSLTPEEPSYGWDANIKRICSWAKFKDKVTGKEFYFFCVHYDHQGKVARHESSLLMLARIKSIAGNTPFFCTGDFNATPDSDPMQIIFNDGTLIDAKQVSKLPPYGTKATFHGYKVDAPPQDRIDYIFVSKGIQVNKYGVLNDIQYGHFPSDHYPVMINAEF</sequence>
<dbReference type="Gene3D" id="3.60.10.10">
    <property type="entry name" value="Endonuclease/exonuclease/phosphatase"/>
    <property type="match status" value="1"/>
</dbReference>
<gene>
    <name evidence="2" type="ORF">EZS27_021815</name>
</gene>
<dbReference type="AlphaFoldDB" id="A0A5J4R5E0"/>
<dbReference type="EMBL" id="SNRY01001658">
    <property type="protein sequence ID" value="KAA6329377.1"/>
    <property type="molecule type" value="Genomic_DNA"/>
</dbReference>
<dbReference type="PANTHER" id="PTHR12121">
    <property type="entry name" value="CARBON CATABOLITE REPRESSOR PROTEIN 4"/>
    <property type="match status" value="1"/>
</dbReference>
<dbReference type="PANTHER" id="PTHR12121:SF36">
    <property type="entry name" value="ENDONUCLEASE_EXONUCLEASE_PHOSPHATASE DOMAIN-CONTAINING PROTEIN"/>
    <property type="match status" value="1"/>
</dbReference>
<dbReference type="Pfam" id="PF03372">
    <property type="entry name" value="Exo_endo_phos"/>
    <property type="match status" value="1"/>
</dbReference>
<dbReference type="InterPro" id="IPR005135">
    <property type="entry name" value="Endo/exonuclease/phosphatase"/>
</dbReference>
<reference evidence="2" key="1">
    <citation type="submission" date="2019-03" db="EMBL/GenBank/DDBJ databases">
        <title>Single cell metagenomics reveals metabolic interactions within the superorganism composed of flagellate Streblomastix strix and complex community of Bacteroidetes bacteria on its surface.</title>
        <authorList>
            <person name="Treitli S.C."/>
            <person name="Kolisko M."/>
            <person name="Husnik F."/>
            <person name="Keeling P."/>
            <person name="Hampl V."/>
        </authorList>
    </citation>
    <scope>NUCLEOTIDE SEQUENCE</scope>
    <source>
        <strain evidence="2">STM</strain>
    </source>
</reference>
<organism evidence="2">
    <name type="scientific">termite gut metagenome</name>
    <dbReference type="NCBI Taxonomy" id="433724"/>
    <lineage>
        <taxon>unclassified sequences</taxon>
        <taxon>metagenomes</taxon>
        <taxon>organismal metagenomes</taxon>
    </lineage>
</organism>
<dbReference type="InterPro" id="IPR050410">
    <property type="entry name" value="CCR4/nocturin_mRNA_transcr"/>
</dbReference>
<accession>A0A5J4R5E0</accession>